<dbReference type="EMBL" id="FJVC01000351">
    <property type="protein sequence ID" value="CZT48811.1"/>
    <property type="molecule type" value="Genomic_DNA"/>
</dbReference>
<reference evidence="3" key="1">
    <citation type="submission" date="2016-03" db="EMBL/GenBank/DDBJ databases">
        <authorList>
            <person name="Guldener U."/>
        </authorList>
    </citation>
    <scope>NUCLEOTIDE SEQUENCE [LARGE SCALE GENOMIC DNA]</scope>
</reference>
<evidence type="ECO:0000313" key="2">
    <source>
        <dbReference type="EMBL" id="CZT48811.1"/>
    </source>
</evidence>
<proteinExistence type="predicted"/>
<name>A0A1E1MI65_RHYSE</name>
<evidence type="ECO:0000313" key="3">
    <source>
        <dbReference type="Proteomes" id="UP000177625"/>
    </source>
</evidence>
<accession>A0A1E1MI65</accession>
<organism evidence="2 3">
    <name type="scientific">Rhynchosporium secalis</name>
    <name type="common">Barley scald fungus</name>
    <dbReference type="NCBI Taxonomy" id="38038"/>
    <lineage>
        <taxon>Eukaryota</taxon>
        <taxon>Fungi</taxon>
        <taxon>Dikarya</taxon>
        <taxon>Ascomycota</taxon>
        <taxon>Pezizomycotina</taxon>
        <taxon>Leotiomycetes</taxon>
        <taxon>Helotiales</taxon>
        <taxon>Ploettnerulaceae</taxon>
        <taxon>Rhynchosporium</taxon>
    </lineage>
</organism>
<dbReference type="Proteomes" id="UP000177625">
    <property type="component" value="Unassembled WGS sequence"/>
</dbReference>
<protein>
    <submittedName>
        <fullName evidence="2">Uncharacterized protein</fullName>
    </submittedName>
</protein>
<dbReference type="AlphaFoldDB" id="A0A1E1MI65"/>
<gene>
    <name evidence="2" type="ORF">RSE6_09566</name>
</gene>
<keyword evidence="3" id="KW-1185">Reference proteome</keyword>
<feature type="region of interest" description="Disordered" evidence="1">
    <location>
        <begin position="41"/>
        <end position="73"/>
    </location>
</feature>
<sequence>MDPVSMLSLVCNICQLCKYGAEALIKAKDIYDSETGMTAEHEKLQSSMSSLDERSELLQRSGDSSSTDDNKALRDLMTESRAISREILGLLAKMRGKNRPKLHVLSRSP</sequence>
<evidence type="ECO:0000256" key="1">
    <source>
        <dbReference type="SAM" id="MobiDB-lite"/>
    </source>
</evidence>